<dbReference type="EMBL" id="CASHTH010003626">
    <property type="protein sequence ID" value="CAI8047324.1"/>
    <property type="molecule type" value="Genomic_DNA"/>
</dbReference>
<dbReference type="Pfam" id="PF04267">
    <property type="entry name" value="SoxD"/>
    <property type="match status" value="1"/>
</dbReference>
<organism evidence="1 2">
    <name type="scientific">Geodia barretti</name>
    <name type="common">Barrett's horny sponge</name>
    <dbReference type="NCBI Taxonomy" id="519541"/>
    <lineage>
        <taxon>Eukaryota</taxon>
        <taxon>Metazoa</taxon>
        <taxon>Porifera</taxon>
        <taxon>Demospongiae</taxon>
        <taxon>Heteroscleromorpha</taxon>
        <taxon>Tetractinellida</taxon>
        <taxon>Astrophorina</taxon>
        <taxon>Geodiidae</taxon>
        <taxon>Geodia</taxon>
    </lineage>
</organism>
<dbReference type="GO" id="GO:0008115">
    <property type="term" value="F:sarcosine oxidase activity"/>
    <property type="evidence" value="ECO:0007669"/>
    <property type="project" value="InterPro"/>
</dbReference>
<dbReference type="Proteomes" id="UP001174909">
    <property type="component" value="Unassembled WGS sequence"/>
</dbReference>
<gene>
    <name evidence="1" type="ORF">GBAR_LOCUS26145</name>
</gene>
<accession>A0AA35TG32</accession>
<comment type="caution">
    <text evidence="1">The sequence shown here is derived from an EMBL/GenBank/DDBJ whole genome shotgun (WGS) entry which is preliminary data.</text>
</comment>
<dbReference type="GO" id="GO:0046653">
    <property type="term" value="P:tetrahydrofolate metabolic process"/>
    <property type="evidence" value="ECO:0007669"/>
    <property type="project" value="InterPro"/>
</dbReference>
<name>A0AA35TG32_GEOBA</name>
<dbReference type="InterPro" id="IPR038561">
    <property type="entry name" value="SoxD_sf"/>
</dbReference>
<reference evidence="1" key="1">
    <citation type="submission" date="2023-03" db="EMBL/GenBank/DDBJ databases">
        <authorList>
            <person name="Steffen K."/>
            <person name="Cardenas P."/>
        </authorList>
    </citation>
    <scope>NUCLEOTIDE SEQUENCE</scope>
</reference>
<dbReference type="InterPro" id="IPR006279">
    <property type="entry name" value="SoxD"/>
</dbReference>
<evidence type="ECO:0000313" key="1">
    <source>
        <dbReference type="EMBL" id="CAI8047324.1"/>
    </source>
</evidence>
<evidence type="ECO:0000313" key="2">
    <source>
        <dbReference type="Proteomes" id="UP001174909"/>
    </source>
</evidence>
<dbReference type="AlphaFoldDB" id="A0AA35TG32"/>
<dbReference type="NCBIfam" id="TIGR01374">
    <property type="entry name" value="soxD"/>
    <property type="match status" value="1"/>
</dbReference>
<proteinExistence type="predicted"/>
<sequence>MLWIDCPWCGARPETEFRYGGEAHIARPEPAATDDAGWADYLFMRSNPKGVHAERWMHREGCRRWFNALRDTVSNDVLAIYPMGTPRPDASGGEAGNE</sequence>
<keyword evidence="2" id="KW-1185">Reference proteome</keyword>
<dbReference type="Gene3D" id="3.30.2270.10">
    <property type="entry name" value="Folate-binding superfamily"/>
    <property type="match status" value="1"/>
</dbReference>
<protein>
    <submittedName>
        <fullName evidence="1">Sarcosine oxidase subunit delta</fullName>
    </submittedName>
</protein>